<sequence length="1433" mass="161625">MSNAEGRLEADVRPQKRLLSRVLSKKVPPIPLDDERKPYPHKSANIISQIFFWWLFPVMNAGYKRTLTSQDLFTLPDDVKVETMANKFYKSFEIRSSKARVKHIQKKCKARGENLGNSSVDAEDDLADYQLPKTVPIFALLDTFWWQYLTASIFLVLANGGMTCNPLLSKHLIKYVELKAYGHETGVGKGVGYALGSAGVILVTGLCINHFFYRSMLTGAQAKAVLTKALLDKSFRLNAEARHKYPTSKITSMMGTDLARIDFALGFQPFLFVFPIPVAIAIAILIINVGAVSLIGVALLFIFMIAITLSTVKLFKYRAKANAFTDRRVDYIKEVLNNLKIIKFYSWEPPYHDGITEVRRKEMKIIYSMQVLRNIVTAFAMSLTLFASMVCFLVLYAVKSKSRDPAAIFSSVSLFNVLTQQVIMLPMALNSGVDAYIGITRVGAFMDAGEIDHKDTKIEAEGDNLNHMIEANDAIRVQNGHFEWETFEQDNEEEDKKKDKAGEASKEDSTQEKIKGDDKSEGKTSDDDSSTLEEKSFVGLKNINLTVKKGEFVVITGLIGSGKSSLLSALAGFMKKSEGTLAVNGSLLLCGYPWVQNATVKENILFGNEFNEERYKDVVYSCSLESDLDILPAGDRTEIGERGITLSGGQKARINLARAVYANKDIILMDDVLSAVDARVGKHIMENCFSRMLGDKTRILATHQLSLIGNADRVVFLNGDGSIEIGTFEELSSSNAGFQKLMAFNSDSQSSKDDSSELIEDADDNEVRSLAYEKYEEDEERELEREMIQRQISKRSSIKTNEIDEEALHRDYNKDKTGDGKLFMDEEKAENQISFEVYKNYAKYGSGVFKNYGIVPIVFLTCVLATFCQIFTNTWLSFWTEHRFDGRNDAFYIGLYIMFTFLSFVMLTTEFVFLVYMTNTASVKLNIMAVKRILHAPMSFMDTTPMGRILNRFTKDTDVLDNEIGDQMRFLLFTFANIVGVIILCICYLPWFAIAVPFLGFIFVAMANYYQASAREIKRLEAVKRSFVYNNFNETLSGMATIKAFKAANRFLNKNNTFLNNTNEAYFINIANQRWLAIHLDILACVFALIIALLCVFRVFSISAASVGLLTSYVFQIAGQLSMLIRTYTQVENEMNGVERLCEYAFKIPEEAPYLITENTPPKEWPQQGVVSFDKVNLSYRPELPLVLRDVSFDVKPMEKIGICGRTGAGKSSIMTALYRLSELQSGKIIIDGIDISTLGLQDLRSKLSIIPQDPVLFRGTIRKNLDPFGDYDDNKLWDALRRSGLIEGSKLEAVKEQDKDLPTLHKFHLDQGVEDEGSNFSLGERQLIAFGRALVRDSKILILDEATSSVDYETDSKIQATIVREFSQCTILCIAHRLKTIIDYDKILVLDKGEVREFDTPWNLFNLEDSIFQQVCKRSNITEQDFTRKESN</sequence>
<evidence type="ECO:0000313" key="2">
    <source>
        <dbReference type="Proteomes" id="UP001241377"/>
    </source>
</evidence>
<name>A0ACC2VH58_9TREE</name>
<reference evidence="1" key="1">
    <citation type="submission" date="2023-04" db="EMBL/GenBank/DDBJ databases">
        <title>Draft Genome sequencing of Naganishia species isolated from polar environments using Oxford Nanopore Technology.</title>
        <authorList>
            <person name="Leo P."/>
            <person name="Venkateswaran K."/>
        </authorList>
    </citation>
    <scope>NUCLEOTIDE SEQUENCE</scope>
    <source>
        <strain evidence="1">MNA-CCFEE 5261</strain>
    </source>
</reference>
<gene>
    <name evidence="1" type="ORF">QFC19_006420</name>
</gene>
<dbReference type="EMBL" id="JASBWR010000077">
    <property type="protein sequence ID" value="KAJ9098421.1"/>
    <property type="molecule type" value="Genomic_DNA"/>
</dbReference>
<comment type="caution">
    <text evidence="1">The sequence shown here is derived from an EMBL/GenBank/DDBJ whole genome shotgun (WGS) entry which is preliminary data.</text>
</comment>
<evidence type="ECO:0000313" key="1">
    <source>
        <dbReference type="EMBL" id="KAJ9098421.1"/>
    </source>
</evidence>
<dbReference type="Proteomes" id="UP001241377">
    <property type="component" value="Unassembled WGS sequence"/>
</dbReference>
<proteinExistence type="predicted"/>
<accession>A0ACC2VH58</accession>
<protein>
    <submittedName>
        <fullName evidence="1">Uncharacterized protein</fullName>
    </submittedName>
</protein>
<keyword evidence="2" id="KW-1185">Reference proteome</keyword>
<organism evidence="1 2">
    <name type="scientific">Naganishia cerealis</name>
    <dbReference type="NCBI Taxonomy" id="610337"/>
    <lineage>
        <taxon>Eukaryota</taxon>
        <taxon>Fungi</taxon>
        <taxon>Dikarya</taxon>
        <taxon>Basidiomycota</taxon>
        <taxon>Agaricomycotina</taxon>
        <taxon>Tremellomycetes</taxon>
        <taxon>Filobasidiales</taxon>
        <taxon>Filobasidiaceae</taxon>
        <taxon>Naganishia</taxon>
    </lineage>
</organism>